<feature type="region of interest" description="Disordered" evidence="1">
    <location>
        <begin position="47"/>
        <end position="84"/>
    </location>
</feature>
<dbReference type="PANTHER" id="PTHR31094:SF3">
    <property type="entry name" value="OS04G0613300 PROTEIN"/>
    <property type="match status" value="1"/>
</dbReference>
<reference evidence="2 3" key="1">
    <citation type="journal article" date="2016" name="Sci. Rep.">
        <title>The Dendrobium catenatum Lindl. genome sequence provides insights into polysaccharide synthase, floral development and adaptive evolution.</title>
        <authorList>
            <person name="Zhang G.Q."/>
            <person name="Xu Q."/>
            <person name="Bian C."/>
            <person name="Tsai W.C."/>
            <person name="Yeh C.M."/>
            <person name="Liu K.W."/>
            <person name="Yoshida K."/>
            <person name="Zhang L.S."/>
            <person name="Chang S.B."/>
            <person name="Chen F."/>
            <person name="Shi Y."/>
            <person name="Su Y.Y."/>
            <person name="Zhang Y.Q."/>
            <person name="Chen L.J."/>
            <person name="Yin Y."/>
            <person name="Lin M."/>
            <person name="Huang H."/>
            <person name="Deng H."/>
            <person name="Wang Z.W."/>
            <person name="Zhu S.L."/>
            <person name="Zhao X."/>
            <person name="Deng C."/>
            <person name="Niu S.C."/>
            <person name="Huang J."/>
            <person name="Wang M."/>
            <person name="Liu G.H."/>
            <person name="Yang H.J."/>
            <person name="Xiao X.J."/>
            <person name="Hsiao Y.Y."/>
            <person name="Wu W.L."/>
            <person name="Chen Y.Y."/>
            <person name="Mitsuda N."/>
            <person name="Ohme-Takagi M."/>
            <person name="Luo Y.B."/>
            <person name="Van de Peer Y."/>
            <person name="Liu Z.J."/>
        </authorList>
    </citation>
    <scope>NUCLEOTIDE SEQUENCE [LARGE SCALE GENOMIC DNA]</scope>
    <source>
        <tissue evidence="2">The whole plant</tissue>
    </source>
</reference>
<dbReference type="SUPFAM" id="SSF54427">
    <property type="entry name" value="NTF2-like"/>
    <property type="match status" value="1"/>
</dbReference>
<feature type="compositionally biased region" description="Polar residues" evidence="1">
    <location>
        <begin position="1"/>
        <end position="10"/>
    </location>
</feature>
<dbReference type="AlphaFoldDB" id="A0A2I0WW49"/>
<keyword evidence="3" id="KW-1185">Reference proteome</keyword>
<dbReference type="EMBL" id="KZ502407">
    <property type="protein sequence ID" value="PKU79871.1"/>
    <property type="molecule type" value="Genomic_DNA"/>
</dbReference>
<dbReference type="Gene3D" id="3.10.450.50">
    <property type="match status" value="1"/>
</dbReference>
<evidence type="ECO:0000313" key="2">
    <source>
        <dbReference type="EMBL" id="PKU79871.1"/>
    </source>
</evidence>
<dbReference type="Pfam" id="PF10184">
    <property type="entry name" value="DUF2358"/>
    <property type="match status" value="1"/>
</dbReference>
<dbReference type="PANTHER" id="PTHR31094">
    <property type="entry name" value="RIKEN CDNA 2310061I04 GENE"/>
    <property type="match status" value="1"/>
</dbReference>
<evidence type="ECO:0000256" key="1">
    <source>
        <dbReference type="SAM" id="MobiDB-lite"/>
    </source>
</evidence>
<protein>
    <submittedName>
        <fullName evidence="2">Uncharacterized protein</fullName>
    </submittedName>
</protein>
<proteinExistence type="predicted"/>
<dbReference type="InterPro" id="IPR032710">
    <property type="entry name" value="NTF2-like_dom_sf"/>
</dbReference>
<reference evidence="2 3" key="2">
    <citation type="journal article" date="2017" name="Nature">
        <title>The Apostasia genome and the evolution of orchids.</title>
        <authorList>
            <person name="Zhang G.Q."/>
            <person name="Liu K.W."/>
            <person name="Li Z."/>
            <person name="Lohaus R."/>
            <person name="Hsiao Y.Y."/>
            <person name="Niu S.C."/>
            <person name="Wang J.Y."/>
            <person name="Lin Y.C."/>
            <person name="Xu Q."/>
            <person name="Chen L.J."/>
            <person name="Yoshida K."/>
            <person name="Fujiwara S."/>
            <person name="Wang Z.W."/>
            <person name="Zhang Y.Q."/>
            <person name="Mitsuda N."/>
            <person name="Wang M."/>
            <person name="Liu G.H."/>
            <person name="Pecoraro L."/>
            <person name="Huang H.X."/>
            <person name="Xiao X.J."/>
            <person name="Lin M."/>
            <person name="Wu X.Y."/>
            <person name="Wu W.L."/>
            <person name="Chen Y.Y."/>
            <person name="Chang S.B."/>
            <person name="Sakamoto S."/>
            <person name="Ohme-Takagi M."/>
            <person name="Yagi M."/>
            <person name="Zeng S.J."/>
            <person name="Shen C.Y."/>
            <person name="Yeh C.M."/>
            <person name="Luo Y.B."/>
            <person name="Tsai W.C."/>
            <person name="Van de Peer Y."/>
            <person name="Liu Z.J."/>
        </authorList>
    </citation>
    <scope>NUCLEOTIDE SEQUENCE [LARGE SCALE GENOMIC DNA]</scope>
    <source>
        <tissue evidence="2">The whole plant</tissue>
    </source>
</reference>
<gene>
    <name evidence="2" type="ORF">MA16_Dca012059</name>
</gene>
<name>A0A2I0WW49_9ASPA</name>
<feature type="compositionally biased region" description="Pro residues" evidence="1">
    <location>
        <begin position="69"/>
        <end position="79"/>
    </location>
</feature>
<sequence length="281" mass="32079">MASFHLNLSPTPLLPITRPSQGSIRKPPVQLSSTLLSPSSLLSKLEPPPVLEPLHDKSPASQDKHATPPLRPRTPPPTPHGRKNDFYLNLGVAVRTLRDDLPSLFSKDLNYDIYREDITFIDPLNTFQGMSNYRLIFWALRFHGRILFREIRVEVFRVWQPSENSIWIRWEMQGVPRVPWGAKGRFQGTSRYKVDRNGKIYEHKVDNLAFNFPQTMARPATVLDFVGATCPPSPNLTFWGDPYEELASCSWLELYRAVRGTLVQEEQFLVRPGLDSLVGCA</sequence>
<evidence type="ECO:0000313" key="3">
    <source>
        <dbReference type="Proteomes" id="UP000233837"/>
    </source>
</evidence>
<feature type="region of interest" description="Disordered" evidence="1">
    <location>
        <begin position="1"/>
        <end position="31"/>
    </location>
</feature>
<dbReference type="Proteomes" id="UP000233837">
    <property type="component" value="Unassembled WGS sequence"/>
</dbReference>
<accession>A0A2I0WW49</accession>
<feature type="compositionally biased region" description="Basic and acidic residues" evidence="1">
    <location>
        <begin position="53"/>
        <end position="66"/>
    </location>
</feature>
<dbReference type="OrthoDB" id="44820at2759"/>
<dbReference type="InterPro" id="IPR018790">
    <property type="entry name" value="DUF2358"/>
</dbReference>
<organism evidence="2 3">
    <name type="scientific">Dendrobium catenatum</name>
    <dbReference type="NCBI Taxonomy" id="906689"/>
    <lineage>
        <taxon>Eukaryota</taxon>
        <taxon>Viridiplantae</taxon>
        <taxon>Streptophyta</taxon>
        <taxon>Embryophyta</taxon>
        <taxon>Tracheophyta</taxon>
        <taxon>Spermatophyta</taxon>
        <taxon>Magnoliopsida</taxon>
        <taxon>Liliopsida</taxon>
        <taxon>Asparagales</taxon>
        <taxon>Orchidaceae</taxon>
        <taxon>Epidendroideae</taxon>
        <taxon>Malaxideae</taxon>
        <taxon>Dendrobiinae</taxon>
        <taxon>Dendrobium</taxon>
    </lineage>
</organism>